<reference evidence="2 3" key="1">
    <citation type="submission" date="2019-06" db="EMBL/GenBank/DDBJ databases">
        <title>Whole genome sequence for Cellvibrionaceae sp. R142.</title>
        <authorList>
            <person name="Wang G."/>
        </authorList>
    </citation>
    <scope>NUCLEOTIDE SEQUENCE [LARGE SCALE GENOMIC DNA]</scope>
    <source>
        <strain evidence="2 3">R142</strain>
    </source>
</reference>
<dbReference type="RefSeq" id="WP_142902305.1">
    <property type="nucleotide sequence ID" value="NZ_ML660087.1"/>
</dbReference>
<feature type="transmembrane region" description="Helical" evidence="1">
    <location>
        <begin position="12"/>
        <end position="33"/>
    </location>
</feature>
<keyword evidence="1" id="KW-0812">Transmembrane</keyword>
<dbReference type="AlphaFoldDB" id="A0A545U9R3"/>
<evidence type="ECO:0000313" key="2">
    <source>
        <dbReference type="EMBL" id="TQV86153.1"/>
    </source>
</evidence>
<keyword evidence="1" id="KW-0472">Membrane</keyword>
<evidence type="ECO:0000313" key="3">
    <source>
        <dbReference type="Proteomes" id="UP000319732"/>
    </source>
</evidence>
<organism evidence="2 3">
    <name type="scientific">Exilibacterium tricleocarpae</name>
    <dbReference type="NCBI Taxonomy" id="2591008"/>
    <lineage>
        <taxon>Bacteria</taxon>
        <taxon>Pseudomonadati</taxon>
        <taxon>Pseudomonadota</taxon>
        <taxon>Gammaproteobacteria</taxon>
        <taxon>Cellvibrionales</taxon>
        <taxon>Cellvibrionaceae</taxon>
        <taxon>Exilibacterium</taxon>
    </lineage>
</organism>
<sequence length="257" mass="28908">MNVYQLLKPLSYFRILSLISVFIMSTISGLAAAKSEPHGHYSSAYPPMAGTEYEQSVITIPIYDMARSETSPVEILKLTAFMRLEREKPITNGLGYRQIEFTIADWELYGYSEYLDADVTFTLSELPVQPKSLVIALQEGSDYPSNIIYNAIYDVWIGQKRIVSNKPGVAFTKNVFEIPPRNVSVAFEKPTEIKDSSVLGVNTQAAVGRNAASEIIFRDGTCEDMLQITEEEYMLGKKVAEEVRKGLRSLKDSYYSH</sequence>
<dbReference type="EMBL" id="VHSG01000002">
    <property type="protein sequence ID" value="TQV86153.1"/>
    <property type="molecule type" value="Genomic_DNA"/>
</dbReference>
<dbReference type="OrthoDB" id="9429713at2"/>
<name>A0A545U9R3_9GAMM</name>
<comment type="caution">
    <text evidence="2">The sequence shown here is derived from an EMBL/GenBank/DDBJ whole genome shotgun (WGS) entry which is preliminary data.</text>
</comment>
<evidence type="ECO:0000256" key="1">
    <source>
        <dbReference type="SAM" id="Phobius"/>
    </source>
</evidence>
<accession>A0A545U9R3</accession>
<proteinExistence type="predicted"/>
<dbReference type="Proteomes" id="UP000319732">
    <property type="component" value="Unassembled WGS sequence"/>
</dbReference>
<gene>
    <name evidence="2" type="ORF">FKG94_00955</name>
</gene>
<keyword evidence="3" id="KW-1185">Reference proteome</keyword>
<protein>
    <submittedName>
        <fullName evidence="2">Uncharacterized protein</fullName>
    </submittedName>
</protein>
<keyword evidence="1" id="KW-1133">Transmembrane helix</keyword>